<dbReference type="EMBL" id="LVJS01000033">
    <property type="protein sequence ID" value="KZC24125.1"/>
    <property type="molecule type" value="Genomic_DNA"/>
</dbReference>
<reference evidence="2 3" key="1">
    <citation type="journal article" date="2016" name="MBio">
        <title>Lateral Gene Transfer in a Heavy Metal-Contaminated-Groundwater Microbial Community.</title>
        <authorList>
            <person name="Hemme C.L."/>
            <person name="Green S.J."/>
            <person name="Rishishwar L."/>
            <person name="Prakash O."/>
            <person name="Pettenato A."/>
            <person name="Chakraborty R."/>
            <person name="Deutschbauer A.M."/>
            <person name="Van Nostrand J.D."/>
            <person name="Wu L."/>
            <person name="He Z."/>
            <person name="Jordan I.K."/>
            <person name="Hazen T.C."/>
            <person name="Arkin A.P."/>
            <person name="Kostka J.E."/>
            <person name="Zhou J."/>
        </authorList>
    </citation>
    <scope>NUCLEOTIDE SEQUENCE [LARGE SCALE GENOMIC DNA]</scope>
    <source>
        <strain evidence="2 3">FW104-T7</strain>
    </source>
</reference>
<sequence length="61" mass="6716">MERQLQGGIDPWWSGNTGAAGAGQQTTHPASIRPRVIHVFNRIVKFLRVGKDSPARFTGDQ</sequence>
<name>A0A154QJV2_9GAMM</name>
<evidence type="ECO:0000313" key="3">
    <source>
        <dbReference type="Proteomes" id="UP000076131"/>
    </source>
</evidence>
<feature type="region of interest" description="Disordered" evidence="1">
    <location>
        <begin position="1"/>
        <end position="30"/>
    </location>
</feature>
<keyword evidence="3" id="KW-1185">Reference proteome</keyword>
<dbReference type="Proteomes" id="UP000076131">
    <property type="component" value="Unassembled WGS sequence"/>
</dbReference>
<accession>A0A154QJV2</accession>
<proteinExistence type="predicted"/>
<dbReference type="AlphaFoldDB" id="A0A154QJV2"/>
<evidence type="ECO:0000256" key="1">
    <source>
        <dbReference type="SAM" id="MobiDB-lite"/>
    </source>
</evidence>
<comment type="caution">
    <text evidence="2">The sequence shown here is derived from an EMBL/GenBank/DDBJ whole genome shotgun (WGS) entry which is preliminary data.</text>
</comment>
<feature type="compositionally biased region" description="Low complexity" evidence="1">
    <location>
        <begin position="17"/>
        <end position="27"/>
    </location>
</feature>
<evidence type="ECO:0000313" key="2">
    <source>
        <dbReference type="EMBL" id="KZC24125.1"/>
    </source>
</evidence>
<organism evidence="2 3">
    <name type="scientific">Rhodanobacter thiooxydans</name>
    <dbReference type="NCBI Taxonomy" id="416169"/>
    <lineage>
        <taxon>Bacteria</taxon>
        <taxon>Pseudomonadati</taxon>
        <taxon>Pseudomonadota</taxon>
        <taxon>Gammaproteobacteria</taxon>
        <taxon>Lysobacterales</taxon>
        <taxon>Rhodanobacteraceae</taxon>
        <taxon>Rhodanobacter</taxon>
    </lineage>
</organism>
<protein>
    <submittedName>
        <fullName evidence="2">Uncharacterized protein</fullName>
    </submittedName>
</protein>
<gene>
    <name evidence="2" type="ORF">RHOFW104T7_10415</name>
</gene>